<evidence type="ECO:0000313" key="3">
    <source>
        <dbReference type="Proteomes" id="UP000235023"/>
    </source>
</evidence>
<proteinExistence type="predicted"/>
<organism evidence="2 3">
    <name type="scientific">Aspergillus taichungensis</name>
    <dbReference type="NCBI Taxonomy" id="482145"/>
    <lineage>
        <taxon>Eukaryota</taxon>
        <taxon>Fungi</taxon>
        <taxon>Dikarya</taxon>
        <taxon>Ascomycota</taxon>
        <taxon>Pezizomycotina</taxon>
        <taxon>Eurotiomycetes</taxon>
        <taxon>Eurotiomycetidae</taxon>
        <taxon>Eurotiales</taxon>
        <taxon>Aspergillaceae</taxon>
        <taxon>Aspergillus</taxon>
        <taxon>Aspergillus subgen. Circumdati</taxon>
    </lineage>
</organism>
<sequence>MCIRAPRIVDWVDDRGVLGLKQLSLRRHAIFLCSPFFSSSVLCWLVCWQACLYPTSSFAIRIVSIVESIPTQTDNPISSSNIYNLESRILDILDFLQIVSHFENKTRVLYKLETV</sequence>
<evidence type="ECO:0000256" key="1">
    <source>
        <dbReference type="SAM" id="Phobius"/>
    </source>
</evidence>
<keyword evidence="1" id="KW-0812">Transmembrane</keyword>
<keyword evidence="1" id="KW-0472">Membrane</keyword>
<accession>A0A2J5HTZ6</accession>
<feature type="transmembrane region" description="Helical" evidence="1">
    <location>
        <begin position="29"/>
        <end position="52"/>
    </location>
</feature>
<dbReference type="Proteomes" id="UP000235023">
    <property type="component" value="Unassembled WGS sequence"/>
</dbReference>
<keyword evidence="1" id="KW-1133">Transmembrane helix</keyword>
<dbReference type="EMBL" id="KZ559543">
    <property type="protein sequence ID" value="PLN80833.1"/>
    <property type="molecule type" value="Genomic_DNA"/>
</dbReference>
<evidence type="ECO:0000313" key="2">
    <source>
        <dbReference type="EMBL" id="PLN80833.1"/>
    </source>
</evidence>
<keyword evidence="3" id="KW-1185">Reference proteome</keyword>
<gene>
    <name evidence="2" type="ORF">BDW42DRAFT_170249</name>
</gene>
<name>A0A2J5HTZ6_9EURO</name>
<protein>
    <submittedName>
        <fullName evidence="2">Uncharacterized protein</fullName>
    </submittedName>
</protein>
<dbReference type="AlphaFoldDB" id="A0A2J5HTZ6"/>
<reference evidence="3" key="1">
    <citation type="submission" date="2017-12" db="EMBL/GenBank/DDBJ databases">
        <authorList>
            <consortium name="DOE Joint Genome Institute"/>
            <person name="Mondo S.J."/>
            <person name="Kjaerbolling I."/>
            <person name="Vesth T.C."/>
            <person name="Frisvad J.C."/>
            <person name="Nybo J.L."/>
            <person name="Theobald S."/>
            <person name="Kuo A."/>
            <person name="Bowyer P."/>
            <person name="Matsuda Y."/>
            <person name="Lyhne E.K."/>
            <person name="Kogle M.E."/>
            <person name="Clum A."/>
            <person name="Lipzen A."/>
            <person name="Salamov A."/>
            <person name="Ngan C.Y."/>
            <person name="Daum C."/>
            <person name="Chiniquy J."/>
            <person name="Barry K."/>
            <person name="LaButti K."/>
            <person name="Haridas S."/>
            <person name="Simmons B.A."/>
            <person name="Magnuson J.K."/>
            <person name="Mortensen U.H."/>
            <person name="Larsen T.O."/>
            <person name="Grigoriev I.V."/>
            <person name="Baker S.E."/>
            <person name="Andersen M.R."/>
            <person name="Nordberg H.P."/>
            <person name="Cantor M.N."/>
            <person name="Hua S.X."/>
        </authorList>
    </citation>
    <scope>NUCLEOTIDE SEQUENCE [LARGE SCALE GENOMIC DNA]</scope>
    <source>
        <strain evidence="3">IBT 19404</strain>
    </source>
</reference>